<dbReference type="AlphaFoldDB" id="A0A9Q9SV87"/>
<reference evidence="1" key="1">
    <citation type="journal article" date="2017" name="Proc. Natl. Acad. Sci. U.S.A.">
        <title>Comparative genomics uncovers the prolific and distinctive metabolic potential of the cyanobacterial genus Moorea.</title>
        <authorList>
            <person name="Leao T."/>
            <person name="Castelao G."/>
            <person name="Korobeynikov A."/>
            <person name="Monroe E.A."/>
            <person name="Podell S."/>
            <person name="Glukhov E."/>
            <person name="Allen E.E."/>
            <person name="Gerwick W.H."/>
            <person name="Gerwick L."/>
        </authorList>
    </citation>
    <scope>NUCLEOTIDE SEQUENCE</scope>
    <source>
        <strain evidence="1">JHB</strain>
    </source>
</reference>
<sequence>MAAKLLSQKLMVRRWIDQRSRYRHCRRCLRCERDINGARGIFLRSRSVAYGHALVDTPWLKNQLALASQNLPLVDFGS</sequence>
<organism evidence="1">
    <name type="scientific">Moorena producens (strain JHB)</name>
    <dbReference type="NCBI Taxonomy" id="1454205"/>
    <lineage>
        <taxon>Bacteria</taxon>
        <taxon>Bacillati</taxon>
        <taxon>Cyanobacteriota</taxon>
        <taxon>Cyanophyceae</taxon>
        <taxon>Coleofasciculales</taxon>
        <taxon>Coleofasciculaceae</taxon>
        <taxon>Moorena</taxon>
    </lineage>
</organism>
<proteinExistence type="predicted"/>
<evidence type="ECO:0000313" key="1">
    <source>
        <dbReference type="EMBL" id="WAN70282.1"/>
    </source>
</evidence>
<gene>
    <name evidence="1" type="ORF">BJP36_39170</name>
</gene>
<accession>A0A9Q9SV87</accession>
<protein>
    <submittedName>
        <fullName evidence="1">Uncharacterized protein</fullName>
    </submittedName>
</protein>
<reference evidence="1" key="2">
    <citation type="submission" date="2022-10" db="EMBL/GenBank/DDBJ databases">
        <authorList>
            <person name="Ngo T.-E."/>
        </authorList>
    </citation>
    <scope>NUCLEOTIDE SEQUENCE</scope>
    <source>
        <strain evidence="1">JHB</strain>
    </source>
</reference>
<dbReference type="Proteomes" id="UP000176944">
    <property type="component" value="Chromosome"/>
</dbReference>
<name>A0A9Q9SV87_MOOP1</name>
<dbReference type="EMBL" id="CP017708">
    <property type="protein sequence ID" value="WAN70282.1"/>
    <property type="molecule type" value="Genomic_DNA"/>
</dbReference>